<dbReference type="EMBL" id="JBGEDP010000003">
    <property type="protein sequence ID" value="MEY8019050.1"/>
    <property type="molecule type" value="Genomic_DNA"/>
</dbReference>
<reference evidence="2 3" key="1">
    <citation type="submission" date="2024-08" db="EMBL/GenBank/DDBJ databases">
        <title>Mycobacterium servetensis sp. nov., a novel rapid-growing mycobacterial species recovered from a human patient in Zaragoza, Spain.</title>
        <authorList>
            <person name="Tristancho-Baro A.I."/>
            <person name="Buenestado-Serrano S."/>
            <person name="Garcia De Viedma D."/>
            <person name="Milagro-Beamonte A."/>
            <person name="Burillo N."/>
            <person name="Sanz S."/>
            <person name="Lopez-Calleja A.I."/>
            <person name="Penas-Utrilla D."/>
            <person name="Guardingo M."/>
            <person name="Garcia M.J."/>
            <person name="Vinuelas-Bayon J."/>
        </authorList>
    </citation>
    <scope>NUCLEOTIDE SEQUENCE [LARGE SCALE GENOMIC DNA]</scope>
    <source>
        <strain evidence="3">HUMS_12744610</strain>
    </source>
</reference>
<organism evidence="2 3">
    <name type="scientific">Mycobacterium servetii</name>
    <dbReference type="NCBI Taxonomy" id="3237418"/>
    <lineage>
        <taxon>Bacteria</taxon>
        <taxon>Bacillati</taxon>
        <taxon>Actinomycetota</taxon>
        <taxon>Actinomycetes</taxon>
        <taxon>Mycobacteriales</taxon>
        <taxon>Mycobacteriaceae</taxon>
        <taxon>Mycobacterium</taxon>
    </lineage>
</organism>
<dbReference type="Proteomes" id="UP001564760">
    <property type="component" value="Unassembled WGS sequence"/>
</dbReference>
<evidence type="ECO:0000313" key="3">
    <source>
        <dbReference type="Proteomes" id="UP001564760"/>
    </source>
</evidence>
<keyword evidence="3" id="KW-1185">Reference proteome</keyword>
<feature type="domain" description="AAA+ ATPase" evidence="1">
    <location>
        <begin position="57"/>
        <end position="211"/>
    </location>
</feature>
<dbReference type="SMART" id="SM00382">
    <property type="entry name" value="AAA"/>
    <property type="match status" value="1"/>
</dbReference>
<dbReference type="InterPro" id="IPR003593">
    <property type="entry name" value="AAA+_ATPase"/>
</dbReference>
<sequence>MVDSSAWKKAARELARDADMPYPEAKRRTAAPHLLPVKITIGLHGRRRRRLMIDLNHQRPVLITGTTGGGKTALMRSMAADLRRRCPWVESWSIADEKQCFVLGTAVDHFVEPFDHGGAPELLGGRFGDQVNEARKRKPIVVFLDGLYCGIDRTVVFLDAAMRAVGQARGHSVYFVVATQVTFTGELTSYTPVSEEDLAVFGCRIQVFNRGAAGAIAAKPGGAVREFVPTVVASAHCG</sequence>
<gene>
    <name evidence="2" type="ORF">AB8998_30835</name>
</gene>
<evidence type="ECO:0000313" key="2">
    <source>
        <dbReference type="EMBL" id="MEY8019050.1"/>
    </source>
</evidence>
<dbReference type="InterPro" id="IPR027417">
    <property type="entry name" value="P-loop_NTPase"/>
</dbReference>
<dbReference type="SUPFAM" id="SSF52540">
    <property type="entry name" value="P-loop containing nucleoside triphosphate hydrolases"/>
    <property type="match status" value="1"/>
</dbReference>
<evidence type="ECO:0000259" key="1">
    <source>
        <dbReference type="SMART" id="SM00382"/>
    </source>
</evidence>
<accession>A0ABV4CCQ9</accession>
<protein>
    <recommendedName>
        <fullName evidence="1">AAA+ ATPase domain-containing protein</fullName>
    </recommendedName>
</protein>
<dbReference type="Gene3D" id="3.40.50.300">
    <property type="entry name" value="P-loop containing nucleotide triphosphate hydrolases"/>
    <property type="match status" value="1"/>
</dbReference>
<proteinExistence type="predicted"/>
<name>A0ABV4CCQ9_9MYCO</name>
<dbReference type="RefSeq" id="WP_369742081.1">
    <property type="nucleotide sequence ID" value="NZ_JBGEDP010000003.1"/>
</dbReference>
<comment type="caution">
    <text evidence="2">The sequence shown here is derived from an EMBL/GenBank/DDBJ whole genome shotgun (WGS) entry which is preliminary data.</text>
</comment>